<keyword evidence="2" id="KW-1185">Reference proteome</keyword>
<name>A0ABW3CIY9_9ACTN</name>
<evidence type="ECO:0000313" key="1">
    <source>
        <dbReference type="EMBL" id="MFD0853728.1"/>
    </source>
</evidence>
<dbReference type="Pfam" id="PF01663">
    <property type="entry name" value="Phosphodiest"/>
    <property type="match status" value="1"/>
</dbReference>
<accession>A0ABW3CIY9</accession>
<dbReference type="EMBL" id="JBHTIR010002403">
    <property type="protein sequence ID" value="MFD0853728.1"/>
    <property type="molecule type" value="Genomic_DNA"/>
</dbReference>
<evidence type="ECO:0000313" key="2">
    <source>
        <dbReference type="Proteomes" id="UP001597083"/>
    </source>
</evidence>
<dbReference type="SUPFAM" id="SSF53649">
    <property type="entry name" value="Alkaline phosphatase-like"/>
    <property type="match status" value="1"/>
</dbReference>
<organism evidence="1 2">
    <name type="scientific">Actinomadura adrarensis</name>
    <dbReference type="NCBI Taxonomy" id="1819600"/>
    <lineage>
        <taxon>Bacteria</taxon>
        <taxon>Bacillati</taxon>
        <taxon>Actinomycetota</taxon>
        <taxon>Actinomycetes</taxon>
        <taxon>Streptosporangiales</taxon>
        <taxon>Thermomonosporaceae</taxon>
        <taxon>Actinomadura</taxon>
    </lineage>
</organism>
<reference evidence="2" key="1">
    <citation type="journal article" date="2019" name="Int. J. Syst. Evol. Microbiol.">
        <title>The Global Catalogue of Microorganisms (GCM) 10K type strain sequencing project: providing services to taxonomists for standard genome sequencing and annotation.</title>
        <authorList>
            <consortium name="The Broad Institute Genomics Platform"/>
            <consortium name="The Broad Institute Genome Sequencing Center for Infectious Disease"/>
            <person name="Wu L."/>
            <person name="Ma J."/>
        </authorList>
    </citation>
    <scope>NUCLEOTIDE SEQUENCE [LARGE SCALE GENOMIC DNA]</scope>
    <source>
        <strain evidence="2">JCM 31696</strain>
    </source>
</reference>
<dbReference type="InterPro" id="IPR002591">
    <property type="entry name" value="Phosphodiest/P_Trfase"/>
</dbReference>
<comment type="caution">
    <text evidence="1">The sequence shown here is derived from an EMBL/GenBank/DDBJ whole genome shotgun (WGS) entry which is preliminary data.</text>
</comment>
<dbReference type="InterPro" id="IPR017850">
    <property type="entry name" value="Alkaline_phosphatase_core_sf"/>
</dbReference>
<feature type="non-terminal residue" evidence="1">
    <location>
        <position position="1"/>
    </location>
</feature>
<gene>
    <name evidence="1" type="ORF">ACFQ07_15935</name>
</gene>
<proteinExistence type="predicted"/>
<protein>
    <submittedName>
        <fullName evidence="1">Alkaline phosphatase family protein</fullName>
    </submittedName>
</protein>
<dbReference type="Gene3D" id="3.40.720.10">
    <property type="entry name" value="Alkaline Phosphatase, subunit A"/>
    <property type="match status" value="1"/>
</dbReference>
<sequence length="203" mass="22073">VAADGLGQLVGQAERSLRAGDRAFVTVYHSDLDSTGHRFGIDSPDWRHQLRFVDMLAEQIAGVLPPGTALYITADHGMVDAVEHVDFDTTPELQEGVTLIGGDARARYVYSTPAAHEDVLAAWKGLLGDRAWVFARDEAVAAGLFGPVHPELLERIGDVIAVPFTDMAIVASEREPYLTRMVGMHGSLVPEELLVPLLSYTRL</sequence>
<dbReference type="Proteomes" id="UP001597083">
    <property type="component" value="Unassembled WGS sequence"/>
</dbReference>